<accession>A0A426ZGK1</accession>
<dbReference type="GO" id="GO:0005840">
    <property type="term" value="C:ribosome"/>
    <property type="evidence" value="ECO:0007669"/>
    <property type="project" value="UniProtKB-KW"/>
</dbReference>
<evidence type="ECO:0000313" key="5">
    <source>
        <dbReference type="EMBL" id="RRT63088.1"/>
    </source>
</evidence>
<feature type="region of interest" description="Disordered" evidence="4">
    <location>
        <begin position="144"/>
        <end position="199"/>
    </location>
</feature>
<protein>
    <recommendedName>
        <fullName evidence="7">60S ribosomal protein L35</fullName>
    </recommendedName>
</protein>
<sequence length="464" mass="52077">MAKSLAPNDRCVEEEYIEMDFSCATSLCSSPPHPTEFEFQMSGEPPESQPMASPADELFYKGRLLPLHLPPRLQMVEQLLHASDQIEKSAVVTCESCELHECSDELIRSHPKKAWTWKLKLVKGATVGLSLKASKSYLKSFFSQPDHPNEKAAKKNPFGRVRIGSSVKNKEEKTTEEENSDERRSFSGANHWQSTTKSSVSTSFASSTSSSFSSVNSTDFHGQQMLQRSSSANSDVESSIQGAIAYCNKSQQEDSARKIANNVGFCLLPASRIAPDCEPEIVHELRGKTKVELQNQLKDLKNELSLLRVAKVHACVVLLFDGSHTLGSSIGVGRKVVRLSIARVLTVISQKQKAALREVYKKKKLMPLDLRPKKTRAIRRRLTKHQVTCLLIVEFFKVVCELNGIKRNDLLECSLNICSVFIFGAVISIMRIIFPQYVNFEHKILVLLAVVYFRETCWQNIIEP</sequence>
<dbReference type="Proteomes" id="UP000287651">
    <property type="component" value="Unassembled WGS sequence"/>
</dbReference>
<dbReference type="AlphaFoldDB" id="A0A426ZGK1"/>
<keyword evidence="3" id="KW-0687">Ribonucleoprotein</keyword>
<evidence type="ECO:0008006" key="7">
    <source>
        <dbReference type="Google" id="ProtNLM"/>
    </source>
</evidence>
<dbReference type="CDD" id="cd00427">
    <property type="entry name" value="Ribosomal_L29_HIP"/>
    <property type="match status" value="1"/>
</dbReference>
<dbReference type="InterPro" id="IPR001854">
    <property type="entry name" value="Ribosomal_uL29"/>
</dbReference>
<dbReference type="GO" id="GO:0005886">
    <property type="term" value="C:plasma membrane"/>
    <property type="evidence" value="ECO:0007669"/>
    <property type="project" value="InterPro"/>
</dbReference>
<name>A0A426ZGK1_ENSVE</name>
<evidence type="ECO:0000256" key="4">
    <source>
        <dbReference type="SAM" id="MobiDB-lite"/>
    </source>
</evidence>
<dbReference type="PANTHER" id="PTHR33312:SF21">
    <property type="entry name" value="MEMBRANE-ASSOCIATED KINASE REGULATOR 3-RELATED"/>
    <property type="match status" value="1"/>
</dbReference>
<gene>
    <name evidence="5" type="ORF">B296_00036476</name>
</gene>
<dbReference type="Gene3D" id="6.10.250.3450">
    <property type="match status" value="1"/>
</dbReference>
<comment type="similarity">
    <text evidence="1">Belongs to the universal ribosomal protein uL29 family.</text>
</comment>
<dbReference type="PANTHER" id="PTHR33312">
    <property type="entry name" value="MEMBRANE-ASSOCIATED KINASE REGULATOR 4-RELATED"/>
    <property type="match status" value="1"/>
</dbReference>
<evidence type="ECO:0000256" key="2">
    <source>
        <dbReference type="ARBA" id="ARBA00022980"/>
    </source>
</evidence>
<dbReference type="InterPro" id="IPR036049">
    <property type="entry name" value="Ribosomal_uL29_sf"/>
</dbReference>
<organism evidence="5 6">
    <name type="scientific">Ensete ventricosum</name>
    <name type="common">Abyssinian banana</name>
    <name type="synonym">Musa ensete</name>
    <dbReference type="NCBI Taxonomy" id="4639"/>
    <lineage>
        <taxon>Eukaryota</taxon>
        <taxon>Viridiplantae</taxon>
        <taxon>Streptophyta</taxon>
        <taxon>Embryophyta</taxon>
        <taxon>Tracheophyta</taxon>
        <taxon>Spermatophyta</taxon>
        <taxon>Magnoliopsida</taxon>
        <taxon>Liliopsida</taxon>
        <taxon>Zingiberales</taxon>
        <taxon>Musaceae</taxon>
        <taxon>Ensete</taxon>
    </lineage>
</organism>
<proteinExistence type="inferred from homology"/>
<evidence type="ECO:0000256" key="1">
    <source>
        <dbReference type="ARBA" id="ARBA00009254"/>
    </source>
</evidence>
<dbReference type="GO" id="GO:0006412">
    <property type="term" value="P:translation"/>
    <property type="evidence" value="ECO:0007669"/>
    <property type="project" value="InterPro"/>
</dbReference>
<dbReference type="GO" id="GO:0003735">
    <property type="term" value="F:structural constituent of ribosome"/>
    <property type="evidence" value="ECO:0007669"/>
    <property type="project" value="InterPro"/>
</dbReference>
<evidence type="ECO:0000313" key="6">
    <source>
        <dbReference type="Proteomes" id="UP000287651"/>
    </source>
</evidence>
<comment type="caution">
    <text evidence="5">The sequence shown here is derived from an EMBL/GenBank/DDBJ whole genome shotgun (WGS) entry which is preliminary data.</text>
</comment>
<evidence type="ECO:0000256" key="3">
    <source>
        <dbReference type="ARBA" id="ARBA00023274"/>
    </source>
</evidence>
<dbReference type="Gene3D" id="1.10.287.310">
    <property type="match status" value="1"/>
</dbReference>
<keyword evidence="2" id="KW-0689">Ribosomal protein</keyword>
<reference evidence="5 6" key="1">
    <citation type="journal article" date="2014" name="Agronomy (Basel)">
        <title>A Draft Genome Sequence for Ensete ventricosum, the Drought-Tolerant Tree Against Hunger.</title>
        <authorList>
            <person name="Harrison J."/>
            <person name="Moore K.A."/>
            <person name="Paszkiewicz K."/>
            <person name="Jones T."/>
            <person name="Grant M."/>
            <person name="Ambacheew D."/>
            <person name="Muzemil S."/>
            <person name="Studholme D.J."/>
        </authorList>
    </citation>
    <scope>NUCLEOTIDE SEQUENCE [LARGE SCALE GENOMIC DNA]</scope>
</reference>
<dbReference type="GO" id="GO:1990904">
    <property type="term" value="C:ribonucleoprotein complex"/>
    <property type="evidence" value="ECO:0007669"/>
    <property type="project" value="UniProtKB-KW"/>
</dbReference>
<dbReference type="SUPFAM" id="SSF46561">
    <property type="entry name" value="Ribosomal protein L29 (L29p)"/>
    <property type="match status" value="1"/>
</dbReference>
<dbReference type="InterPro" id="IPR039620">
    <property type="entry name" value="BKI1/MAKR1/3/4"/>
</dbReference>
<dbReference type="EMBL" id="AMZH03006727">
    <property type="protein sequence ID" value="RRT63088.1"/>
    <property type="molecule type" value="Genomic_DNA"/>
</dbReference>
<dbReference type="GO" id="GO:0019210">
    <property type="term" value="F:kinase inhibitor activity"/>
    <property type="evidence" value="ECO:0007669"/>
    <property type="project" value="InterPro"/>
</dbReference>